<sequence>MRKLIFLLSALLLCAGCDKNEGEPLDMAEQTRINNQFLGLWQEVDHPSSRCDYIGFRSDFKFVNYRLFLGSGDKLMYDYDGKPYHFEKGPECSKGTVYTLVLDNRLKEFICKYNGLLYMWWQENSDPDKYVGNPDYAYERN</sequence>
<comment type="caution">
    <text evidence="1">The sequence shown here is derived from an EMBL/GenBank/DDBJ whole genome shotgun (WGS) entry which is preliminary data.</text>
</comment>
<evidence type="ECO:0000313" key="1">
    <source>
        <dbReference type="EMBL" id="EHB92686.1"/>
    </source>
</evidence>
<evidence type="ECO:0000313" key="2">
    <source>
        <dbReference type="Proteomes" id="UP000006008"/>
    </source>
</evidence>
<proteinExistence type="predicted"/>
<dbReference type="HOGENOM" id="CLU_1821316_0_0_10"/>
<gene>
    <name evidence="1" type="ORF">HMPREF9450_00890</name>
</gene>
<dbReference type="Proteomes" id="UP000006008">
    <property type="component" value="Unassembled WGS sequence"/>
</dbReference>
<dbReference type="STRING" id="742725.HMPREF9450_00890"/>
<dbReference type="RefSeq" id="WP_009133696.1">
    <property type="nucleotide sequence ID" value="NZ_CP102250.1"/>
</dbReference>
<dbReference type="AlphaFoldDB" id="G5H747"/>
<name>G5H747_9BACT</name>
<dbReference type="GeneID" id="92816095"/>
<keyword evidence="2" id="KW-1185">Reference proteome</keyword>
<reference evidence="1 2" key="1">
    <citation type="submission" date="2011-08" db="EMBL/GenBank/DDBJ databases">
        <title>The Genome Sequence of Alistipes indistinctus YIT 12060.</title>
        <authorList>
            <consortium name="The Broad Institute Genome Sequencing Platform"/>
            <person name="Earl A."/>
            <person name="Ward D."/>
            <person name="Feldgarden M."/>
            <person name="Gevers D."/>
            <person name="Morotomi M."/>
            <person name="Young S.K."/>
            <person name="Zeng Q."/>
            <person name="Gargeya S."/>
            <person name="Fitzgerald M."/>
            <person name="Haas B."/>
            <person name="Abouelleil A."/>
            <person name="Alvarado L."/>
            <person name="Arachchi H.M."/>
            <person name="Berlin A."/>
            <person name="Brown A."/>
            <person name="Chapman S.B."/>
            <person name="Chen Z."/>
            <person name="Dunbar C."/>
            <person name="Freedman E."/>
            <person name="Gearin G."/>
            <person name="Gellesch M."/>
            <person name="Goldberg J."/>
            <person name="Griggs A."/>
            <person name="Gujja S."/>
            <person name="Heiman D."/>
            <person name="Howarth C."/>
            <person name="Larson L."/>
            <person name="Lui A."/>
            <person name="MacDonald P.J.P."/>
            <person name="Montmayeur A."/>
            <person name="Murphy C."/>
            <person name="Neiman D."/>
            <person name="Pearson M."/>
            <person name="Priest M."/>
            <person name="Roberts A."/>
            <person name="Saif S."/>
            <person name="Shea T."/>
            <person name="Shenoy N."/>
            <person name="Sisk P."/>
            <person name="Stolte C."/>
            <person name="Sykes S."/>
            <person name="Wortman J."/>
            <person name="Nusbaum C."/>
            <person name="Birren B."/>
        </authorList>
    </citation>
    <scope>NUCLEOTIDE SEQUENCE [LARGE SCALE GENOMIC DNA]</scope>
    <source>
        <strain evidence="1 2">YIT 12060</strain>
    </source>
</reference>
<organism evidence="1 2">
    <name type="scientific">Alistipes indistinctus YIT 12060</name>
    <dbReference type="NCBI Taxonomy" id="742725"/>
    <lineage>
        <taxon>Bacteria</taxon>
        <taxon>Pseudomonadati</taxon>
        <taxon>Bacteroidota</taxon>
        <taxon>Bacteroidia</taxon>
        <taxon>Bacteroidales</taxon>
        <taxon>Rikenellaceae</taxon>
        <taxon>Alistipes</taxon>
    </lineage>
</organism>
<accession>G5H747</accession>
<protein>
    <recommendedName>
        <fullName evidence="3">Lipocalin-like domain-containing protein</fullName>
    </recommendedName>
</protein>
<dbReference type="EMBL" id="ADLD01000009">
    <property type="protein sequence ID" value="EHB92686.1"/>
    <property type="molecule type" value="Genomic_DNA"/>
</dbReference>
<evidence type="ECO:0008006" key="3">
    <source>
        <dbReference type="Google" id="ProtNLM"/>
    </source>
</evidence>
<dbReference type="PATRIC" id="fig|742725.3.peg.945"/>